<feature type="signal peptide" evidence="1">
    <location>
        <begin position="1"/>
        <end position="19"/>
    </location>
</feature>
<dbReference type="KEGG" id="daer:H9K75_12625"/>
<reference evidence="2 3" key="1">
    <citation type="submission" date="2020-08" db="EMBL/GenBank/DDBJ databases">
        <title>Genome sequence of Diaphorobacter aerolatus KACC 16536T.</title>
        <authorList>
            <person name="Hyun D.-W."/>
            <person name="Bae J.-W."/>
        </authorList>
    </citation>
    <scope>NUCLEOTIDE SEQUENCE [LARGE SCALE GENOMIC DNA]</scope>
    <source>
        <strain evidence="2 3">KACC 16536</strain>
    </source>
</reference>
<protein>
    <recommendedName>
        <fullName evidence="4">Lipoprotein</fullName>
    </recommendedName>
</protein>
<organism evidence="2 3">
    <name type="scientific">Diaphorobacter aerolatus</name>
    <dbReference type="NCBI Taxonomy" id="1288495"/>
    <lineage>
        <taxon>Bacteria</taxon>
        <taxon>Pseudomonadati</taxon>
        <taxon>Pseudomonadota</taxon>
        <taxon>Betaproteobacteria</taxon>
        <taxon>Burkholderiales</taxon>
        <taxon>Comamonadaceae</taxon>
        <taxon>Diaphorobacter</taxon>
    </lineage>
</organism>
<name>A0A7H0GG11_9BURK</name>
<feature type="chain" id="PRO_5028974878" description="Lipoprotein" evidence="1">
    <location>
        <begin position="20"/>
        <end position="275"/>
    </location>
</feature>
<dbReference type="EMBL" id="CP060783">
    <property type="protein sequence ID" value="QNP47227.1"/>
    <property type="molecule type" value="Genomic_DNA"/>
</dbReference>
<dbReference type="RefSeq" id="WP_187722940.1">
    <property type="nucleotide sequence ID" value="NZ_CP060783.1"/>
</dbReference>
<proteinExistence type="predicted"/>
<accession>A0A7H0GG11</accession>
<evidence type="ECO:0000313" key="3">
    <source>
        <dbReference type="Proteomes" id="UP000516028"/>
    </source>
</evidence>
<evidence type="ECO:0000313" key="2">
    <source>
        <dbReference type="EMBL" id="QNP47227.1"/>
    </source>
</evidence>
<keyword evidence="3" id="KW-1185">Reference proteome</keyword>
<evidence type="ECO:0000256" key="1">
    <source>
        <dbReference type="SAM" id="SignalP"/>
    </source>
</evidence>
<sequence>MLKKLLLIGGLLGAGVAQAFAPQAGAWVITSENNGGPGRGMALDVQGSTLVMQMYAYDISGAPAFYLASGAIKDNKFTGKLHQYRGGRYFGGGAENAQEVGDAGEVKLRFESGTKGYVTFPNEGEKEISRYQFTYDTKPESLKGQWLMTAVGDLGISTEFYKLDTPVDGSGTGTGMMSTSDKRFGCENIIFGENAGNVQCIKRDANSQIIRVYRFTYSVNEGEGVAGTLSKPGTDLLYVRRLTTADSVGTGIAPKGLVAPSVESLNKAQLANETK</sequence>
<dbReference type="Proteomes" id="UP000516028">
    <property type="component" value="Chromosome"/>
</dbReference>
<evidence type="ECO:0008006" key="4">
    <source>
        <dbReference type="Google" id="ProtNLM"/>
    </source>
</evidence>
<keyword evidence="1" id="KW-0732">Signal</keyword>
<gene>
    <name evidence="2" type="ORF">H9K75_12625</name>
</gene>
<dbReference type="AlphaFoldDB" id="A0A7H0GG11"/>